<name>A0A371E875_MUCPR</name>
<keyword evidence="1" id="KW-0175">Coiled coil</keyword>
<dbReference type="PANTHER" id="PTHR31099">
    <property type="entry name" value="OS06G0165300 PROTEIN"/>
    <property type="match status" value="1"/>
</dbReference>
<gene>
    <name evidence="4" type="ORF">CR513_59491</name>
</gene>
<feature type="domain" description="Transposase (putative) gypsy type" evidence="3">
    <location>
        <begin position="94"/>
        <end position="151"/>
    </location>
</feature>
<proteinExistence type="predicted"/>
<comment type="caution">
    <text evidence="4">The sequence shown here is derived from an EMBL/GenBank/DDBJ whole genome shotgun (WGS) entry which is preliminary data.</text>
</comment>
<accession>A0A371E875</accession>
<dbReference type="InterPro" id="IPR007321">
    <property type="entry name" value="Transposase_28"/>
</dbReference>
<reference evidence="4" key="1">
    <citation type="submission" date="2018-05" db="EMBL/GenBank/DDBJ databases">
        <title>Draft genome of Mucuna pruriens seed.</title>
        <authorList>
            <person name="Nnadi N.E."/>
            <person name="Vos R."/>
            <person name="Hasami M.H."/>
            <person name="Devisetty U.K."/>
            <person name="Aguiy J.C."/>
        </authorList>
    </citation>
    <scope>NUCLEOTIDE SEQUENCE [LARGE SCALE GENOMIC DNA]</scope>
    <source>
        <strain evidence="4">JCA_2017</strain>
    </source>
</reference>
<sequence length="603" mass="65982">MSGTSRQPSSPIEASTPYRAQERYEWVSGDVRGRESKLPASVVKSLAKDGGWCTIAHRHCFRMEQCTPYERVCYAATEGQDDFIYMYETVLTDLGVTLPFDSFASGVLRILGLAPTQLHPNGWAAIQAFRVACKALSITPSATLFLCFYSSRLTKEVGWVSLTPIASTPKGGLFAPYTNSYKGFKNRFLKTASVGGAPFSLDSEPFPLYWKFPVRFAGFSASNLTPSERADLRYLEGLPRNMDCKNIVPLVFERGSSALFADIVKSQNAKIHSYLQGVRAKKKESMGDPSTLSAGEVSGPVAQESQQAKSSSIRISDTPFGRVASPDKGKRKVAAPDAERVNKKGKVQADTTAVPPPTIPTVSPPSETPSAASLWSGELAPWDLLPAETIQSLHQQLPAPHDIQKTFDTLGLYHLRSMATLSFWRQALSEMDPEVLKQLRNENQKLLADVDHFRSIQDELQTSLTTSQAHLELKNTEVVALQSEVAALRTELQKEKEAATDAISTLEESRRLEFERALLAEERLKVVEAQVKDLQKALSGAEEANGALVKQVSELEDTALEAYQGGFDNALGQVGLLSPDLDLSSCNVELIVLDGKLTTPPPL</sequence>
<feature type="non-terminal residue" evidence="4">
    <location>
        <position position="1"/>
    </location>
</feature>
<dbReference type="PANTHER" id="PTHR31099:SF49">
    <property type="entry name" value="MYOSIN HEAVY CHAIN-LIKE PROTEIN"/>
    <property type="match status" value="1"/>
</dbReference>
<feature type="coiled-coil region" evidence="1">
    <location>
        <begin position="436"/>
        <end position="558"/>
    </location>
</feature>
<dbReference type="OrthoDB" id="1750920at2759"/>
<evidence type="ECO:0000259" key="3">
    <source>
        <dbReference type="Pfam" id="PF04195"/>
    </source>
</evidence>
<dbReference type="Proteomes" id="UP000257109">
    <property type="component" value="Unassembled WGS sequence"/>
</dbReference>
<evidence type="ECO:0000256" key="1">
    <source>
        <dbReference type="SAM" id="Coils"/>
    </source>
</evidence>
<keyword evidence="5" id="KW-1185">Reference proteome</keyword>
<dbReference type="AlphaFoldDB" id="A0A371E875"/>
<feature type="region of interest" description="Disordered" evidence="2">
    <location>
        <begin position="279"/>
        <end position="373"/>
    </location>
</feature>
<dbReference type="Pfam" id="PF04195">
    <property type="entry name" value="Transposase_28"/>
    <property type="match status" value="1"/>
</dbReference>
<dbReference type="EMBL" id="QJKJ01015633">
    <property type="protein sequence ID" value="RDX62199.1"/>
    <property type="molecule type" value="Genomic_DNA"/>
</dbReference>
<evidence type="ECO:0000313" key="4">
    <source>
        <dbReference type="EMBL" id="RDX62199.1"/>
    </source>
</evidence>
<organism evidence="4 5">
    <name type="scientific">Mucuna pruriens</name>
    <name type="common">Velvet bean</name>
    <name type="synonym">Dolichos pruriens</name>
    <dbReference type="NCBI Taxonomy" id="157652"/>
    <lineage>
        <taxon>Eukaryota</taxon>
        <taxon>Viridiplantae</taxon>
        <taxon>Streptophyta</taxon>
        <taxon>Embryophyta</taxon>
        <taxon>Tracheophyta</taxon>
        <taxon>Spermatophyta</taxon>
        <taxon>Magnoliopsida</taxon>
        <taxon>eudicotyledons</taxon>
        <taxon>Gunneridae</taxon>
        <taxon>Pentapetalae</taxon>
        <taxon>rosids</taxon>
        <taxon>fabids</taxon>
        <taxon>Fabales</taxon>
        <taxon>Fabaceae</taxon>
        <taxon>Papilionoideae</taxon>
        <taxon>50 kb inversion clade</taxon>
        <taxon>NPAAA clade</taxon>
        <taxon>indigoferoid/millettioid clade</taxon>
        <taxon>Phaseoleae</taxon>
        <taxon>Mucuna</taxon>
    </lineage>
</organism>
<protein>
    <recommendedName>
        <fullName evidence="3">Transposase (putative) gypsy type domain-containing protein</fullName>
    </recommendedName>
</protein>
<evidence type="ECO:0000313" key="5">
    <source>
        <dbReference type="Proteomes" id="UP000257109"/>
    </source>
</evidence>
<evidence type="ECO:0000256" key="2">
    <source>
        <dbReference type="SAM" id="MobiDB-lite"/>
    </source>
</evidence>
<feature type="compositionally biased region" description="Pro residues" evidence="2">
    <location>
        <begin position="354"/>
        <end position="367"/>
    </location>
</feature>
<feature type="compositionally biased region" description="Polar residues" evidence="2">
    <location>
        <begin position="303"/>
        <end position="315"/>
    </location>
</feature>